<dbReference type="Pfam" id="PF00535">
    <property type="entry name" value="Glycos_transf_2"/>
    <property type="match status" value="1"/>
</dbReference>
<organism evidence="2">
    <name type="scientific">Desulfomonile tiedjei</name>
    <dbReference type="NCBI Taxonomy" id="2358"/>
    <lineage>
        <taxon>Bacteria</taxon>
        <taxon>Pseudomonadati</taxon>
        <taxon>Thermodesulfobacteriota</taxon>
        <taxon>Desulfomonilia</taxon>
        <taxon>Desulfomonilales</taxon>
        <taxon>Desulfomonilaceae</taxon>
        <taxon>Desulfomonile</taxon>
    </lineage>
</organism>
<dbReference type="PANTHER" id="PTHR43685:SF2">
    <property type="entry name" value="GLYCOSYLTRANSFERASE 2-LIKE DOMAIN-CONTAINING PROTEIN"/>
    <property type="match status" value="1"/>
</dbReference>
<accession>A0A7C4AQH5</accession>
<dbReference type="PANTHER" id="PTHR43685">
    <property type="entry name" value="GLYCOSYLTRANSFERASE"/>
    <property type="match status" value="1"/>
</dbReference>
<gene>
    <name evidence="2" type="ORF">ENV54_01425</name>
</gene>
<protein>
    <submittedName>
        <fullName evidence="2">Glycosyltransferase</fullName>
    </submittedName>
</protein>
<dbReference type="AlphaFoldDB" id="A0A7C4AQH5"/>
<dbReference type="GO" id="GO:0016740">
    <property type="term" value="F:transferase activity"/>
    <property type="evidence" value="ECO:0007669"/>
    <property type="project" value="UniProtKB-KW"/>
</dbReference>
<dbReference type="InterPro" id="IPR001173">
    <property type="entry name" value="Glyco_trans_2-like"/>
</dbReference>
<comment type="caution">
    <text evidence="2">The sequence shown here is derived from an EMBL/GenBank/DDBJ whole genome shotgun (WGS) entry which is preliminary data.</text>
</comment>
<sequence length="279" mass="31801">MPLVSVVIPTYNRGDVIRRAIDSVLQQDFKDFELIVVDDGSADNTCDVLEAYHKRIRVVSQEHCGVSAARNRGIRSASGELIAFLDSDDEWLPAKLTRQIERRSRNKTYFICHTDEIWMRGGRPVPQKAIHRKQGGHFFERALERCLISPSSAMISAPLLEKVGLFDENLPAAEDYDLWLRVTAFYEVDFVPEALVIKHGGRRDQLSATTVAIDQYRIRAILKILANPDLPLRSREHAINELRRKCVIVAQGCRKRGKEEEAKAYEQLAESYAGDFYRS</sequence>
<proteinExistence type="predicted"/>
<dbReference type="InterPro" id="IPR050834">
    <property type="entry name" value="Glycosyltransf_2"/>
</dbReference>
<evidence type="ECO:0000259" key="1">
    <source>
        <dbReference type="Pfam" id="PF00535"/>
    </source>
</evidence>
<dbReference type="SUPFAM" id="SSF53448">
    <property type="entry name" value="Nucleotide-diphospho-sugar transferases"/>
    <property type="match status" value="1"/>
</dbReference>
<dbReference type="EMBL" id="DTGT01000045">
    <property type="protein sequence ID" value="HGH59939.1"/>
    <property type="molecule type" value="Genomic_DNA"/>
</dbReference>
<keyword evidence="2" id="KW-0808">Transferase</keyword>
<feature type="domain" description="Glycosyltransferase 2-like" evidence="1">
    <location>
        <begin position="5"/>
        <end position="157"/>
    </location>
</feature>
<dbReference type="Gene3D" id="3.90.550.10">
    <property type="entry name" value="Spore Coat Polysaccharide Biosynthesis Protein SpsA, Chain A"/>
    <property type="match status" value="1"/>
</dbReference>
<evidence type="ECO:0000313" key="2">
    <source>
        <dbReference type="EMBL" id="HGH59939.1"/>
    </source>
</evidence>
<reference evidence="2" key="1">
    <citation type="journal article" date="2020" name="mSystems">
        <title>Genome- and Community-Level Interaction Insights into Carbon Utilization and Element Cycling Functions of Hydrothermarchaeota in Hydrothermal Sediment.</title>
        <authorList>
            <person name="Zhou Z."/>
            <person name="Liu Y."/>
            <person name="Xu W."/>
            <person name="Pan J."/>
            <person name="Luo Z.H."/>
            <person name="Li M."/>
        </authorList>
    </citation>
    <scope>NUCLEOTIDE SEQUENCE [LARGE SCALE GENOMIC DNA]</scope>
    <source>
        <strain evidence="2">SpSt-769</strain>
    </source>
</reference>
<name>A0A7C4AQH5_9BACT</name>
<dbReference type="InterPro" id="IPR029044">
    <property type="entry name" value="Nucleotide-diphossugar_trans"/>
</dbReference>